<reference evidence="1" key="2">
    <citation type="submission" date="2022-01" db="EMBL/GenBank/DDBJ databases">
        <authorList>
            <person name="Yamashiro T."/>
            <person name="Shiraishi A."/>
            <person name="Satake H."/>
            <person name="Nakayama K."/>
        </authorList>
    </citation>
    <scope>NUCLEOTIDE SEQUENCE</scope>
</reference>
<gene>
    <name evidence="1" type="ORF">Tco_0873474</name>
</gene>
<dbReference type="EMBL" id="BQNB010013340">
    <property type="protein sequence ID" value="GJT14768.1"/>
    <property type="molecule type" value="Genomic_DNA"/>
</dbReference>
<keyword evidence="2" id="KW-1185">Reference proteome</keyword>
<sequence length="131" mass="15203">MLDKTDFASWQQRIRLYCRGKENGVNILKSIDEGPFQMGTFQETLAEGTEVGPHLGPERPRVYSDLSPKDKERYNADIRATNILLQGLTKDIYSLINHYTDLKDIWDNVKMLLEGSELTKEDRESQLYDDF</sequence>
<reference evidence="1" key="1">
    <citation type="journal article" date="2022" name="Int. J. Mol. Sci.">
        <title>Draft Genome of Tanacetum Coccineum: Genomic Comparison of Closely Related Tanacetum-Family Plants.</title>
        <authorList>
            <person name="Yamashiro T."/>
            <person name="Shiraishi A."/>
            <person name="Nakayama K."/>
            <person name="Satake H."/>
        </authorList>
    </citation>
    <scope>NUCLEOTIDE SEQUENCE</scope>
</reference>
<name>A0ABQ5BJR1_9ASTR</name>
<organism evidence="1 2">
    <name type="scientific">Tanacetum coccineum</name>
    <dbReference type="NCBI Taxonomy" id="301880"/>
    <lineage>
        <taxon>Eukaryota</taxon>
        <taxon>Viridiplantae</taxon>
        <taxon>Streptophyta</taxon>
        <taxon>Embryophyta</taxon>
        <taxon>Tracheophyta</taxon>
        <taxon>Spermatophyta</taxon>
        <taxon>Magnoliopsida</taxon>
        <taxon>eudicotyledons</taxon>
        <taxon>Gunneridae</taxon>
        <taxon>Pentapetalae</taxon>
        <taxon>asterids</taxon>
        <taxon>campanulids</taxon>
        <taxon>Asterales</taxon>
        <taxon>Asteraceae</taxon>
        <taxon>Asteroideae</taxon>
        <taxon>Anthemideae</taxon>
        <taxon>Anthemidinae</taxon>
        <taxon>Tanacetum</taxon>
    </lineage>
</organism>
<evidence type="ECO:0000313" key="2">
    <source>
        <dbReference type="Proteomes" id="UP001151760"/>
    </source>
</evidence>
<dbReference type="Proteomes" id="UP001151760">
    <property type="component" value="Unassembled WGS sequence"/>
</dbReference>
<evidence type="ECO:0008006" key="3">
    <source>
        <dbReference type="Google" id="ProtNLM"/>
    </source>
</evidence>
<protein>
    <recommendedName>
        <fullName evidence="3">Integrase, catalytic region, zinc finger, CCHC-type, peptidase aspartic, catalytic</fullName>
    </recommendedName>
</protein>
<comment type="caution">
    <text evidence="1">The sequence shown here is derived from an EMBL/GenBank/DDBJ whole genome shotgun (WGS) entry which is preliminary data.</text>
</comment>
<evidence type="ECO:0000313" key="1">
    <source>
        <dbReference type="EMBL" id="GJT14768.1"/>
    </source>
</evidence>
<feature type="non-terminal residue" evidence="1">
    <location>
        <position position="131"/>
    </location>
</feature>
<accession>A0ABQ5BJR1</accession>
<proteinExistence type="predicted"/>